<feature type="domain" description="Pyruvate kinase barrel" evidence="16">
    <location>
        <begin position="28"/>
        <end position="374"/>
    </location>
</feature>
<dbReference type="InterPro" id="IPR001697">
    <property type="entry name" value="Pyr_Knase"/>
</dbReference>
<evidence type="ECO:0000256" key="5">
    <source>
        <dbReference type="ARBA" id="ARBA00022679"/>
    </source>
</evidence>
<evidence type="ECO:0000313" key="19">
    <source>
        <dbReference type="Proteomes" id="UP000613740"/>
    </source>
</evidence>
<dbReference type="InterPro" id="IPR040442">
    <property type="entry name" value="Pyrv_kinase-like_dom_sf"/>
</dbReference>
<dbReference type="UniPathway" id="UPA00109">
    <property type="reaction ID" value="UER00188"/>
</dbReference>
<dbReference type="Gene3D" id="3.40.1380.20">
    <property type="entry name" value="Pyruvate kinase, C-terminal domain"/>
    <property type="match status" value="1"/>
</dbReference>
<evidence type="ECO:0000259" key="17">
    <source>
        <dbReference type="Pfam" id="PF02887"/>
    </source>
</evidence>
<comment type="caution">
    <text evidence="18">The sequence shown here is derived from an EMBL/GenBank/DDBJ whole genome shotgun (WGS) entry which is preliminary data.</text>
</comment>
<evidence type="ECO:0000256" key="4">
    <source>
        <dbReference type="ARBA" id="ARBA00012142"/>
    </source>
</evidence>
<dbReference type="InterPro" id="IPR015795">
    <property type="entry name" value="Pyrv_Knase_C"/>
</dbReference>
<feature type="domain" description="Pyruvate kinase C-terminal" evidence="17">
    <location>
        <begin position="529"/>
        <end position="641"/>
    </location>
</feature>
<gene>
    <name evidence="18" type="ORF">HYH02_007202</name>
</gene>
<feature type="region of interest" description="Disordered" evidence="15">
    <location>
        <begin position="411"/>
        <end position="467"/>
    </location>
</feature>
<dbReference type="SUPFAM" id="SSF51621">
    <property type="entry name" value="Phosphoenolpyruvate/pyruvate domain"/>
    <property type="match status" value="1"/>
</dbReference>
<dbReference type="Proteomes" id="UP000613740">
    <property type="component" value="Unassembled WGS sequence"/>
</dbReference>
<comment type="cofactor">
    <cofactor evidence="1">
        <name>K(+)</name>
        <dbReference type="ChEBI" id="CHEBI:29103"/>
    </cofactor>
</comment>
<dbReference type="OrthoDB" id="108365at2759"/>
<dbReference type="Pfam" id="PF02887">
    <property type="entry name" value="PK_C"/>
    <property type="match status" value="1"/>
</dbReference>
<evidence type="ECO:0000256" key="9">
    <source>
        <dbReference type="ARBA" id="ARBA00022840"/>
    </source>
</evidence>
<dbReference type="InterPro" id="IPR015793">
    <property type="entry name" value="Pyrv_Knase_brl"/>
</dbReference>
<evidence type="ECO:0000256" key="6">
    <source>
        <dbReference type="ARBA" id="ARBA00022723"/>
    </source>
</evidence>
<keyword evidence="19" id="KW-1185">Reference proteome</keyword>
<dbReference type="SUPFAM" id="SSF50800">
    <property type="entry name" value="PK beta-barrel domain-like"/>
    <property type="match status" value="1"/>
</dbReference>
<comment type="pathway">
    <text evidence="2 14">Carbohydrate degradation; glycolysis; pyruvate from D-glyceraldehyde 3-phosphate: step 5/5.</text>
</comment>
<evidence type="ECO:0000256" key="1">
    <source>
        <dbReference type="ARBA" id="ARBA00001958"/>
    </source>
</evidence>
<keyword evidence="7" id="KW-0547">Nucleotide-binding</keyword>
<dbReference type="GO" id="GO:0004743">
    <property type="term" value="F:pyruvate kinase activity"/>
    <property type="evidence" value="ECO:0007669"/>
    <property type="project" value="UniProtKB-EC"/>
</dbReference>
<evidence type="ECO:0000256" key="8">
    <source>
        <dbReference type="ARBA" id="ARBA00022777"/>
    </source>
</evidence>
<organism evidence="18 19">
    <name type="scientific">Chlamydomonas schloesseri</name>
    <dbReference type="NCBI Taxonomy" id="2026947"/>
    <lineage>
        <taxon>Eukaryota</taxon>
        <taxon>Viridiplantae</taxon>
        <taxon>Chlorophyta</taxon>
        <taxon>core chlorophytes</taxon>
        <taxon>Chlorophyceae</taxon>
        <taxon>CS clade</taxon>
        <taxon>Chlamydomonadales</taxon>
        <taxon>Chlamydomonadaceae</taxon>
        <taxon>Chlamydomonas</taxon>
    </lineage>
</organism>
<dbReference type="InterPro" id="IPR015806">
    <property type="entry name" value="Pyrv_Knase_insert_dom_sf"/>
</dbReference>
<protein>
    <recommendedName>
        <fullName evidence="4 14">Pyruvate kinase</fullName>
        <ecNumber evidence="4 14">2.7.1.40</ecNumber>
    </recommendedName>
</protein>
<dbReference type="Pfam" id="PF00224">
    <property type="entry name" value="PK"/>
    <property type="match status" value="1"/>
</dbReference>
<evidence type="ECO:0000259" key="16">
    <source>
        <dbReference type="Pfam" id="PF00224"/>
    </source>
</evidence>
<keyword evidence="10 14" id="KW-0460">Magnesium</keyword>
<dbReference type="Gene3D" id="2.40.33.10">
    <property type="entry name" value="PK beta-barrel domain-like"/>
    <property type="match status" value="1"/>
</dbReference>
<dbReference type="GO" id="GO:0005524">
    <property type="term" value="F:ATP binding"/>
    <property type="evidence" value="ECO:0007669"/>
    <property type="project" value="UniProtKB-KW"/>
</dbReference>
<dbReference type="GO" id="GO:0000287">
    <property type="term" value="F:magnesium ion binding"/>
    <property type="evidence" value="ECO:0007669"/>
    <property type="project" value="InterPro"/>
</dbReference>
<evidence type="ECO:0000256" key="10">
    <source>
        <dbReference type="ARBA" id="ARBA00022842"/>
    </source>
</evidence>
<reference evidence="18" key="1">
    <citation type="journal article" date="2020" name="bioRxiv">
        <title>Comparative genomics of Chlamydomonas.</title>
        <authorList>
            <person name="Craig R.J."/>
            <person name="Hasan A.R."/>
            <person name="Ness R.W."/>
            <person name="Keightley P.D."/>
        </authorList>
    </citation>
    <scope>NUCLEOTIDE SEQUENCE</scope>
    <source>
        <strain evidence="18">CCAP 11/173</strain>
    </source>
</reference>
<feature type="compositionally biased region" description="Low complexity" evidence="15">
    <location>
        <begin position="423"/>
        <end position="441"/>
    </location>
</feature>
<evidence type="ECO:0000256" key="15">
    <source>
        <dbReference type="SAM" id="MobiDB-lite"/>
    </source>
</evidence>
<dbReference type="EC" id="2.7.1.40" evidence="4 14"/>
<dbReference type="GO" id="GO:0016301">
    <property type="term" value="F:kinase activity"/>
    <property type="evidence" value="ECO:0007669"/>
    <property type="project" value="UniProtKB-KW"/>
</dbReference>
<name>A0A836B5C0_9CHLO</name>
<evidence type="ECO:0000313" key="18">
    <source>
        <dbReference type="EMBL" id="KAG2447744.1"/>
    </source>
</evidence>
<evidence type="ECO:0000256" key="13">
    <source>
        <dbReference type="ARBA" id="ARBA00048152"/>
    </source>
</evidence>
<dbReference type="InterPro" id="IPR015813">
    <property type="entry name" value="Pyrv/PenolPyrv_kinase-like_dom"/>
</dbReference>
<keyword evidence="6" id="KW-0479">Metal-binding</keyword>
<dbReference type="GO" id="GO:0030955">
    <property type="term" value="F:potassium ion binding"/>
    <property type="evidence" value="ECO:0007669"/>
    <property type="project" value="InterPro"/>
</dbReference>
<evidence type="ECO:0000256" key="14">
    <source>
        <dbReference type="RuleBase" id="RU000504"/>
    </source>
</evidence>
<dbReference type="EMBL" id="JAEHOD010000020">
    <property type="protein sequence ID" value="KAG2447744.1"/>
    <property type="molecule type" value="Genomic_DNA"/>
</dbReference>
<proteinExistence type="inferred from homology"/>
<keyword evidence="12" id="KW-0670">Pyruvate</keyword>
<evidence type="ECO:0000256" key="12">
    <source>
        <dbReference type="ARBA" id="ARBA00023317"/>
    </source>
</evidence>
<keyword evidence="8 14" id="KW-0418">Kinase</keyword>
<evidence type="ECO:0000256" key="2">
    <source>
        <dbReference type="ARBA" id="ARBA00004997"/>
    </source>
</evidence>
<comment type="catalytic activity">
    <reaction evidence="13 14">
        <text>pyruvate + ATP = phosphoenolpyruvate + ADP + H(+)</text>
        <dbReference type="Rhea" id="RHEA:18157"/>
        <dbReference type="ChEBI" id="CHEBI:15361"/>
        <dbReference type="ChEBI" id="CHEBI:15378"/>
        <dbReference type="ChEBI" id="CHEBI:30616"/>
        <dbReference type="ChEBI" id="CHEBI:58702"/>
        <dbReference type="ChEBI" id="CHEBI:456216"/>
        <dbReference type="EC" id="2.7.1.40"/>
    </reaction>
</comment>
<accession>A0A836B5C0</accession>
<keyword evidence="5 14" id="KW-0808">Transferase</keyword>
<dbReference type="InterPro" id="IPR011037">
    <property type="entry name" value="Pyrv_Knase-like_insert_dom_sf"/>
</dbReference>
<keyword evidence="9" id="KW-0067">ATP-binding</keyword>
<dbReference type="PRINTS" id="PR01050">
    <property type="entry name" value="PYRUVTKNASE"/>
</dbReference>
<keyword evidence="11 14" id="KW-0324">Glycolysis</keyword>
<sequence length="739" mass="78754">MKAKTHFFKNLDLTSILVPESDGAFTGTKVVCTVGPSCQDVDTMCEMLNAGVVGCRVDLTWGPLDFHRKSLANLQQAMRKSRRLCCTMVDTLGRELMIRRQVKIGEDGWPIHEESFAVTAGQQVIITTRMDVEASGSVLPITYSKFTEMAVKGDTIYIGRYLVCGADSASLYLEVTDVQGDDVYCIAKNDAVLDGLLTVFHAERSVEGLANVQNDLPLLSEYDKECLHILAQDFEIDFLSLSYSRSAEDVREARRFLDSIGMSNTKILAKLESRQSLLNFQGILNEADGIIISRGNLGLDCVPEKMALVQKTLVQACNLVGKPVLLTRVVDTMINTPRPTRAEATDVANAVLDGVDGILLGAETLRGRYPVETVTTICNISRAAEKVFDHHYHYEHLMEVAIDVGEMTAADNTVPGESEDDTAPGAATPGGATDTEGAAPANGVGTKAAAPHHHHHPRGPLGAVRRDDSWNSVTSAGAHHQLPSLGVAAKTMARFSQVASAGSLAGLGLGRSVAVTNAYHRAPYISKLESIASSAVRAADRVGASLIVVYTHTGKTAQLVAKYRPPMPILTLVVPHLVSDQLKWKLEGRSSARQCLISRALLPVLAAPSPSGDQLLQEAVGMAGRVGLVKPHDHVVCVQRIHDDFCVKIISVDDMGAGIKRDEAGMSHSVFGTSPSMPAHGHASGYDSPRVHNNPIGNKFGPMPPAAISTNSFTIGGMGVGVLSPAGLAAALGSTGGRP</sequence>
<dbReference type="Gene3D" id="3.20.20.60">
    <property type="entry name" value="Phosphoenolpyruvate-binding domains"/>
    <property type="match status" value="1"/>
</dbReference>
<evidence type="ECO:0000256" key="7">
    <source>
        <dbReference type="ARBA" id="ARBA00022741"/>
    </source>
</evidence>
<dbReference type="PANTHER" id="PTHR11817">
    <property type="entry name" value="PYRUVATE KINASE"/>
    <property type="match status" value="1"/>
</dbReference>
<dbReference type="AlphaFoldDB" id="A0A836B5C0"/>
<dbReference type="InterPro" id="IPR036918">
    <property type="entry name" value="Pyrv_Knase_C_sf"/>
</dbReference>
<comment type="similarity">
    <text evidence="3 14">Belongs to the pyruvate kinase family.</text>
</comment>
<dbReference type="SUPFAM" id="SSF52935">
    <property type="entry name" value="PK C-terminal domain-like"/>
    <property type="match status" value="1"/>
</dbReference>
<evidence type="ECO:0000256" key="11">
    <source>
        <dbReference type="ARBA" id="ARBA00023152"/>
    </source>
</evidence>
<evidence type="ECO:0000256" key="3">
    <source>
        <dbReference type="ARBA" id="ARBA00008663"/>
    </source>
</evidence>